<keyword evidence="1" id="KW-0732">Signal</keyword>
<feature type="chain" id="PRO_5007869136" evidence="1">
    <location>
        <begin position="24"/>
        <end position="105"/>
    </location>
</feature>
<comment type="caution">
    <text evidence="2">The sequence shown here is derived from an EMBL/GenBank/DDBJ whole genome shotgun (WGS) entry which is preliminary data.</text>
</comment>
<sequence length="105" mass="11122">MPVTLRGSAIFVSALFISISATAGIFGDAPDVVICPLESTVNREAGHVVFYIDGTEDDIPFYKPLGNNAVQLSVNDNGTLDTRIPSCAGKSLDDLRQGGLAFDFN</sequence>
<dbReference type="PATRIC" id="fig|989403.3.peg.3060"/>
<evidence type="ECO:0000313" key="3">
    <source>
        <dbReference type="Proteomes" id="UP000076577"/>
    </source>
</evidence>
<dbReference type="Proteomes" id="UP000076577">
    <property type="component" value="Unassembled WGS sequence"/>
</dbReference>
<feature type="signal peptide" evidence="1">
    <location>
        <begin position="1"/>
        <end position="23"/>
    </location>
</feature>
<accession>A0A165XN09</accession>
<proteinExistence type="predicted"/>
<dbReference type="AlphaFoldDB" id="A0A165XN09"/>
<keyword evidence="3" id="KW-1185">Reference proteome</keyword>
<evidence type="ECO:0000256" key="1">
    <source>
        <dbReference type="SAM" id="SignalP"/>
    </source>
</evidence>
<gene>
    <name evidence="2" type="ORF">PsAD2_02855</name>
</gene>
<protein>
    <submittedName>
        <fullName evidence="2">Uncharacterized protein</fullName>
    </submittedName>
</protein>
<name>A0A165XN09_9HYPH</name>
<evidence type="ECO:0000313" key="2">
    <source>
        <dbReference type="EMBL" id="KZL17873.1"/>
    </source>
</evidence>
<organism evidence="2 3">
    <name type="scientific">Pseudovibrio axinellae</name>
    <dbReference type="NCBI Taxonomy" id="989403"/>
    <lineage>
        <taxon>Bacteria</taxon>
        <taxon>Pseudomonadati</taxon>
        <taxon>Pseudomonadota</taxon>
        <taxon>Alphaproteobacteria</taxon>
        <taxon>Hyphomicrobiales</taxon>
        <taxon>Stappiaceae</taxon>
        <taxon>Pseudovibrio</taxon>
    </lineage>
</organism>
<dbReference type="RefSeq" id="WP_068007018.1">
    <property type="nucleotide sequence ID" value="NZ_FOFM01000044.1"/>
</dbReference>
<dbReference type="EMBL" id="LMCB01000027">
    <property type="protein sequence ID" value="KZL17873.1"/>
    <property type="molecule type" value="Genomic_DNA"/>
</dbReference>
<reference evidence="2 3" key="1">
    <citation type="journal article" date="2016" name="Front. Microbiol.">
        <title>Comparative Genomic Analysis Reveals a Diverse Repertoire of Genes Involved in Prokaryote-Eukaryote Interactions within the Pseudovibrio Genus.</title>
        <authorList>
            <person name="Romano S."/>
            <person name="Fernandez-Guerra A."/>
            <person name="Reen F.J."/>
            <person name="Glockner F.O."/>
            <person name="Crowley S.P."/>
            <person name="O'Sullivan O."/>
            <person name="Cotter P.D."/>
            <person name="Adams C."/>
            <person name="Dobson A.D."/>
            <person name="O'Gara F."/>
        </authorList>
    </citation>
    <scope>NUCLEOTIDE SEQUENCE [LARGE SCALE GENOMIC DNA]</scope>
    <source>
        <strain evidence="2 3">Ad2</strain>
    </source>
</reference>